<feature type="compositionally biased region" description="Acidic residues" evidence="1">
    <location>
        <begin position="1"/>
        <end position="19"/>
    </location>
</feature>
<accession>B4DF34</accession>
<feature type="region of interest" description="Disordered" evidence="1">
    <location>
        <begin position="1"/>
        <end position="35"/>
    </location>
</feature>
<sequence>MAEQDVENDLLDYDEEEEPQAPQESTPAPPKKDIKGSYVSIHSSGFRDFLLKPELLRAIVDCGFEHPSEGTPSGCYPLAQVLTKTRPALPAQSGAASSLPWVREGPVCPADQLCPAGPVAALGSGAFCFDQADTPALQVSVALSGLGLF</sequence>
<dbReference type="AlphaFoldDB" id="B4DF34"/>
<evidence type="ECO:0000313" key="2">
    <source>
        <dbReference type="EMBL" id="BAG57295.1"/>
    </source>
</evidence>
<keyword evidence="2" id="KW-0067">ATP-binding</keyword>
<proteinExistence type="evidence at transcript level"/>
<keyword evidence="2" id="KW-0547">Nucleotide-binding</keyword>
<dbReference type="EMBL" id="AK293911">
    <property type="protein sequence ID" value="BAG57295.1"/>
    <property type="molecule type" value="mRNA"/>
</dbReference>
<dbReference type="PeptideAtlas" id="B4DF34"/>
<dbReference type="GO" id="GO:0004386">
    <property type="term" value="F:helicase activity"/>
    <property type="evidence" value="ECO:0007669"/>
    <property type="project" value="UniProtKB-KW"/>
</dbReference>
<organism evidence="2">
    <name type="scientific">Homo sapiens</name>
    <name type="common">Human</name>
    <dbReference type="NCBI Taxonomy" id="9606"/>
    <lineage>
        <taxon>Eukaryota</taxon>
        <taxon>Metazoa</taxon>
        <taxon>Chordata</taxon>
        <taxon>Craniata</taxon>
        <taxon>Vertebrata</taxon>
        <taxon>Euteleostomi</taxon>
        <taxon>Mammalia</taxon>
        <taxon>Eutheria</taxon>
        <taxon>Euarchontoglires</taxon>
        <taxon>Primates</taxon>
        <taxon>Haplorrhini</taxon>
        <taxon>Catarrhini</taxon>
        <taxon>Hominidae</taxon>
        <taxon>Homo</taxon>
    </lineage>
</organism>
<keyword evidence="2" id="KW-0378">Hydrolase</keyword>
<name>B4DF34_HUMAN</name>
<protein>
    <submittedName>
        <fullName evidence="2">cDNA FLJ59857, moderately similar to ATP-dependent RNA helicase DDX39</fullName>
    </submittedName>
</protein>
<keyword evidence="2" id="KW-0347">Helicase</keyword>
<evidence type="ECO:0000256" key="1">
    <source>
        <dbReference type="SAM" id="MobiDB-lite"/>
    </source>
</evidence>
<reference evidence="2" key="1">
    <citation type="submission" date="2007-10" db="EMBL/GenBank/DDBJ databases">
        <title>NEDO human cDNA sequencing project focused on splicing variants.</title>
        <authorList>
            <person name="Wakamatsu A."/>
            <person name="Yamamoto J."/>
            <person name="Kimura K."/>
            <person name="Ishii S."/>
            <person name="Watanabe K."/>
            <person name="Sugiyama A."/>
            <person name="Murakawa K."/>
            <person name="Kaida T."/>
            <person name="Tsuchiya K."/>
            <person name="Fukuzumi Y."/>
            <person name="Kumagai A."/>
            <person name="Oishi Y."/>
            <person name="Yamamoto S."/>
            <person name="Ono Y."/>
            <person name="Komori Y."/>
            <person name="Yamazaki M."/>
            <person name="Kisu Y."/>
            <person name="Nishikawa T."/>
            <person name="Sugano S."/>
            <person name="Nomura N."/>
            <person name="Isogai T."/>
        </authorList>
    </citation>
    <scope>NUCLEOTIDE SEQUENCE</scope>
    <source>
        <tissue evidence="2">Cerebellum</tissue>
    </source>
</reference>